<dbReference type="EMBL" id="JBITGY010000010">
    <property type="protein sequence ID" value="MFI6502892.1"/>
    <property type="molecule type" value="Genomic_DNA"/>
</dbReference>
<dbReference type="InterPro" id="IPR024423">
    <property type="entry name" value="DUF3050"/>
</dbReference>
<name>A0ABW7Z4M8_9ACTN</name>
<organism evidence="1 2">
    <name type="scientific">Nonomuraea typhae</name>
    <dbReference type="NCBI Taxonomy" id="2603600"/>
    <lineage>
        <taxon>Bacteria</taxon>
        <taxon>Bacillati</taxon>
        <taxon>Actinomycetota</taxon>
        <taxon>Actinomycetes</taxon>
        <taxon>Streptosporangiales</taxon>
        <taxon>Streptosporangiaceae</taxon>
        <taxon>Nonomuraea</taxon>
    </lineage>
</organism>
<evidence type="ECO:0000313" key="1">
    <source>
        <dbReference type="EMBL" id="MFI6502892.1"/>
    </source>
</evidence>
<dbReference type="Proteomes" id="UP001612741">
    <property type="component" value="Unassembled WGS sequence"/>
</dbReference>
<dbReference type="Gene3D" id="1.20.910.10">
    <property type="entry name" value="Heme oxygenase-like"/>
    <property type="match status" value="1"/>
</dbReference>
<keyword evidence="2" id="KW-1185">Reference proteome</keyword>
<protein>
    <submittedName>
        <fullName evidence="1">DUF3050 domain-containing protein</fullName>
    </submittedName>
</protein>
<dbReference type="SUPFAM" id="SSF48613">
    <property type="entry name" value="Heme oxygenase-like"/>
    <property type="match status" value="1"/>
</dbReference>
<evidence type="ECO:0000313" key="2">
    <source>
        <dbReference type="Proteomes" id="UP001612741"/>
    </source>
</evidence>
<reference evidence="1 2" key="1">
    <citation type="submission" date="2024-10" db="EMBL/GenBank/DDBJ databases">
        <title>The Natural Products Discovery Center: Release of the First 8490 Sequenced Strains for Exploring Actinobacteria Biosynthetic Diversity.</title>
        <authorList>
            <person name="Kalkreuter E."/>
            <person name="Kautsar S.A."/>
            <person name="Yang D."/>
            <person name="Bader C.D."/>
            <person name="Teijaro C.N."/>
            <person name="Fluegel L."/>
            <person name="Davis C.M."/>
            <person name="Simpson J.R."/>
            <person name="Lauterbach L."/>
            <person name="Steele A.D."/>
            <person name="Gui C."/>
            <person name="Meng S."/>
            <person name="Li G."/>
            <person name="Viehrig K."/>
            <person name="Ye F."/>
            <person name="Su P."/>
            <person name="Kiefer A.F."/>
            <person name="Nichols A."/>
            <person name="Cepeda A.J."/>
            <person name="Yan W."/>
            <person name="Fan B."/>
            <person name="Jiang Y."/>
            <person name="Adhikari A."/>
            <person name="Zheng C.-J."/>
            <person name="Schuster L."/>
            <person name="Cowan T.M."/>
            <person name="Smanski M.J."/>
            <person name="Chevrette M.G."/>
            <person name="De Carvalho L.P.S."/>
            <person name="Shen B."/>
        </authorList>
    </citation>
    <scope>NUCLEOTIDE SEQUENCE [LARGE SCALE GENOMIC DNA]</scope>
    <source>
        <strain evidence="1 2">NPDC050545</strain>
    </source>
</reference>
<sequence length="329" mass="37200">MKKSRNRGRVRWQDIRWRTTELTRCQGPQWIHVPCGDNAPGASSEWHPLTATRGGLMALSRYHFDHDHAGLIALKKSIEPIRRKVLAHDVYHSMNEIGDVATFMEHHVFAVWDFMSLLKSLQLRLTCVRVPWIPEGPTACRRLINEIVLVEESDELGDGYISHFELYLEGMRQAGADDKPMEAFIARLRGGTSVPVALKAPAIPQAAAKFVGTTWRILDGAPVHCQAAAFAFGREDLIPEMFEQVIRIDDHGGKLAHFKDYLARHIEVDADEHTPMAMRMLIDLCGDDDRKWTQCADTVNTAMQARIGLWDAIHHAILARRHQVPVELG</sequence>
<comment type="caution">
    <text evidence="1">The sequence shown here is derived from an EMBL/GenBank/DDBJ whole genome shotgun (WGS) entry which is preliminary data.</text>
</comment>
<dbReference type="Pfam" id="PF11251">
    <property type="entry name" value="DUF3050"/>
    <property type="match status" value="1"/>
</dbReference>
<accession>A0ABW7Z4M8</accession>
<dbReference type="InterPro" id="IPR016084">
    <property type="entry name" value="Haem_Oase-like_multi-hlx"/>
</dbReference>
<proteinExistence type="predicted"/>
<dbReference type="RefSeq" id="WP_397088568.1">
    <property type="nucleotide sequence ID" value="NZ_JBITGY010000010.1"/>
</dbReference>
<gene>
    <name evidence="1" type="ORF">ACIBG2_36320</name>
</gene>